<evidence type="ECO:0000256" key="3">
    <source>
        <dbReference type="HAMAP-Rule" id="MF_01518"/>
    </source>
</evidence>
<evidence type="ECO:0000256" key="2">
    <source>
        <dbReference type="ARBA" id="ARBA00023211"/>
    </source>
</evidence>
<dbReference type="SUPFAM" id="SSF51556">
    <property type="entry name" value="Metallo-dependent hydrolases"/>
    <property type="match status" value="1"/>
</dbReference>
<feature type="domain" description="Amidohydrolase-related" evidence="4">
    <location>
        <begin position="54"/>
        <end position="334"/>
    </location>
</feature>
<dbReference type="InterPro" id="IPR026912">
    <property type="entry name" value="Adenine_deam_C"/>
</dbReference>
<dbReference type="GO" id="GO:0000034">
    <property type="term" value="F:adenine deaminase activity"/>
    <property type="evidence" value="ECO:0007669"/>
    <property type="project" value="UniProtKB-EC"/>
</dbReference>
<feature type="domain" description="Adenine deaminase C-terminal" evidence="5">
    <location>
        <begin position="382"/>
        <end position="547"/>
    </location>
</feature>
<evidence type="ECO:0000259" key="5">
    <source>
        <dbReference type="Pfam" id="PF13382"/>
    </source>
</evidence>
<dbReference type="Gene3D" id="3.20.20.140">
    <property type="entry name" value="Metal-dependent hydrolases"/>
    <property type="match status" value="1"/>
</dbReference>
<comment type="catalytic activity">
    <reaction evidence="3">
        <text>adenine + H2O + H(+) = hypoxanthine + NH4(+)</text>
        <dbReference type="Rhea" id="RHEA:23688"/>
        <dbReference type="ChEBI" id="CHEBI:15377"/>
        <dbReference type="ChEBI" id="CHEBI:15378"/>
        <dbReference type="ChEBI" id="CHEBI:16708"/>
        <dbReference type="ChEBI" id="CHEBI:17368"/>
        <dbReference type="ChEBI" id="CHEBI:28938"/>
        <dbReference type="EC" id="3.5.4.2"/>
    </reaction>
</comment>
<dbReference type="PANTHER" id="PTHR11113">
    <property type="entry name" value="N-ACETYLGLUCOSAMINE-6-PHOSPHATE DEACETYLASE"/>
    <property type="match status" value="1"/>
</dbReference>
<gene>
    <name evidence="3 6" type="primary">ade</name>
    <name evidence="6" type="ORF">NM686_017695</name>
</gene>
<reference evidence="6" key="1">
    <citation type="submission" date="2022-11" db="EMBL/GenBank/DDBJ databases">
        <title>Methylomonas rapida sp. nov., Carotenoid-Producing Obligate Methanotrophs with High Growth Characteristics and Biotechnological Potential.</title>
        <authorList>
            <person name="Tikhonova E.N."/>
            <person name="Suleimanov R.Z."/>
            <person name="Miroshnikov K."/>
            <person name="Oshkin I.Y."/>
            <person name="Belova S.E."/>
            <person name="Danilova O.V."/>
            <person name="Ashikhmin A."/>
            <person name="Konopkin A."/>
            <person name="But S.Y."/>
            <person name="Khmelenina V.N."/>
            <person name="Kuznetsov N."/>
            <person name="Pimenov N.V."/>
            <person name="Dedysh S.N."/>
        </authorList>
    </citation>
    <scope>NUCLEOTIDE SEQUENCE</scope>
    <source>
        <strain evidence="6">MP1</strain>
    </source>
</reference>
<accession>A0ABY7GK74</accession>
<dbReference type="Pfam" id="PF01979">
    <property type="entry name" value="Amidohydro_1"/>
    <property type="match status" value="1"/>
</dbReference>
<organism evidence="6 7">
    <name type="scientific">Methylomonas rapida</name>
    <dbReference type="NCBI Taxonomy" id="2963939"/>
    <lineage>
        <taxon>Bacteria</taxon>
        <taxon>Pseudomonadati</taxon>
        <taxon>Pseudomonadota</taxon>
        <taxon>Gammaproteobacteria</taxon>
        <taxon>Methylococcales</taxon>
        <taxon>Methylococcaceae</taxon>
        <taxon>Methylomonas</taxon>
    </lineage>
</organism>
<name>A0ABY7GK74_9GAMM</name>
<dbReference type="InterPro" id="IPR006679">
    <property type="entry name" value="Adenine_deam"/>
</dbReference>
<dbReference type="Proteomes" id="UP001162780">
    <property type="component" value="Chromosome"/>
</dbReference>
<dbReference type="InterPro" id="IPR032466">
    <property type="entry name" value="Metal_Hydrolase"/>
</dbReference>
<proteinExistence type="inferred from homology"/>
<keyword evidence="2 3" id="KW-0464">Manganese</keyword>
<sequence>MPETNSAPASSSGSLLANVVQIQARRIARAEVAWRDGNITVINELGPADPSLPYLIPGFIDAHVHIESSMLTPSEFARLAVRHGTVACVSDPHEIANVLGVAGIEFMQNDASDTPFKFFFGAPSCVPATPFETAGATLDVNQIQALFEGGQIRYLSEMMNYPGVLNGDPEVLAKLALARRFGLPIDGHAPGLSGEEAARYAAAGITTDHECSSLQEAEAKLACGMKILIREGSAARNFEALHPLIGRYPDQVMLCSDDKHPDDLQAGHINQLVARALAHGHDVFDVLQCACLNPIDHYDLPVGQLRAGDSMDAVLLANLTTLKPVKTWIRGRLVAEYGLSLLPSSKPQIINCFNARPVQAADLQIADSGQPIRVIQALDGELLTRQLQLAPKVRDGCIVPDLERDLLWLVVVNRYQPAQPAVAFINGFGLRQGALASSVAHDSHNLIAVGCDADSVCRAVNSVIASQGGIACVCDDQIHSLPLPIAGLMSDAAGDGVANRYAELDQLAKQMGSPLRAPFMTLSFMALLVIPELKLSDQGLFDGQRFEFTLLAV</sequence>
<dbReference type="RefSeq" id="WP_255189177.1">
    <property type="nucleotide sequence ID" value="NZ_CP113517.1"/>
</dbReference>
<dbReference type="InterPro" id="IPR006680">
    <property type="entry name" value="Amidohydro-rel"/>
</dbReference>
<dbReference type="EC" id="3.5.4.2" evidence="3"/>
<protein>
    <recommendedName>
        <fullName evidence="3">Adenine deaminase</fullName>
        <shortName evidence="3">Adenase</shortName>
        <shortName evidence="3">Adenine aminase</shortName>
        <ecNumber evidence="3">3.5.4.2</ecNumber>
    </recommendedName>
</protein>
<dbReference type="Pfam" id="PF13382">
    <property type="entry name" value="Adenine_deam_C"/>
    <property type="match status" value="1"/>
</dbReference>
<comment type="cofactor">
    <cofactor evidence="3">
        <name>Mn(2+)</name>
        <dbReference type="ChEBI" id="CHEBI:29035"/>
    </cofactor>
</comment>
<dbReference type="EMBL" id="CP113517">
    <property type="protein sequence ID" value="WAR44188.1"/>
    <property type="molecule type" value="Genomic_DNA"/>
</dbReference>
<dbReference type="NCBIfam" id="TIGR01178">
    <property type="entry name" value="ade"/>
    <property type="match status" value="1"/>
</dbReference>
<evidence type="ECO:0000256" key="1">
    <source>
        <dbReference type="ARBA" id="ARBA00022801"/>
    </source>
</evidence>
<evidence type="ECO:0000259" key="4">
    <source>
        <dbReference type="Pfam" id="PF01979"/>
    </source>
</evidence>
<keyword evidence="7" id="KW-1185">Reference proteome</keyword>
<comment type="similarity">
    <text evidence="3">Belongs to the metallo-dependent hydrolases superfamily. Adenine deaminase family.</text>
</comment>
<dbReference type="CDD" id="cd01295">
    <property type="entry name" value="AdeC"/>
    <property type="match status" value="1"/>
</dbReference>
<dbReference type="HAMAP" id="MF_01518">
    <property type="entry name" value="Adenine_deamin"/>
    <property type="match status" value="1"/>
</dbReference>
<keyword evidence="1 3" id="KW-0378">Hydrolase</keyword>
<evidence type="ECO:0000313" key="6">
    <source>
        <dbReference type="EMBL" id="WAR44188.1"/>
    </source>
</evidence>
<evidence type="ECO:0000313" key="7">
    <source>
        <dbReference type="Proteomes" id="UP001162780"/>
    </source>
</evidence>
<dbReference type="PANTHER" id="PTHR11113:SF2">
    <property type="entry name" value="ADENINE DEAMINASE"/>
    <property type="match status" value="1"/>
</dbReference>